<organism evidence="9 10">
    <name type="scientific">Coturnix japonica</name>
    <name type="common">Japanese quail</name>
    <name type="synonym">Coturnix coturnix japonica</name>
    <dbReference type="NCBI Taxonomy" id="93934"/>
    <lineage>
        <taxon>Eukaryota</taxon>
        <taxon>Metazoa</taxon>
        <taxon>Chordata</taxon>
        <taxon>Craniata</taxon>
        <taxon>Vertebrata</taxon>
        <taxon>Euteleostomi</taxon>
        <taxon>Archelosauria</taxon>
        <taxon>Archosauria</taxon>
        <taxon>Dinosauria</taxon>
        <taxon>Saurischia</taxon>
        <taxon>Theropoda</taxon>
        <taxon>Coelurosauria</taxon>
        <taxon>Aves</taxon>
        <taxon>Neognathae</taxon>
        <taxon>Galloanserae</taxon>
        <taxon>Galliformes</taxon>
        <taxon>Phasianidae</taxon>
        <taxon>Perdicinae</taxon>
        <taxon>Coturnix</taxon>
    </lineage>
</organism>
<evidence type="ECO:0000259" key="8">
    <source>
        <dbReference type="Pfam" id="PF03066"/>
    </source>
</evidence>
<reference evidence="9" key="3">
    <citation type="submission" date="2025-09" db="UniProtKB">
        <authorList>
            <consortium name="Ensembl"/>
        </authorList>
    </citation>
    <scope>IDENTIFICATION</scope>
</reference>
<dbReference type="GO" id="GO:0007096">
    <property type="term" value="P:regulation of exit from mitosis"/>
    <property type="evidence" value="ECO:0007669"/>
    <property type="project" value="Ensembl"/>
</dbReference>
<evidence type="ECO:0000313" key="9">
    <source>
        <dbReference type="Ensembl" id="ENSCJPP00005018605.1"/>
    </source>
</evidence>
<dbReference type="InterPro" id="IPR036824">
    <property type="entry name" value="Nucleoplasmin_core_dom_sf"/>
</dbReference>
<dbReference type="Pfam" id="PF03066">
    <property type="entry name" value="Nucleoplasmin"/>
    <property type="match status" value="1"/>
</dbReference>
<keyword evidence="3" id="KW-0217">Developmental protein</keyword>
<dbReference type="AlphaFoldDB" id="A0A8C2TWV3"/>
<dbReference type="InterPro" id="IPR024057">
    <property type="entry name" value="Nucleoplasmin_core_dom"/>
</dbReference>
<evidence type="ECO:0000256" key="7">
    <source>
        <dbReference type="ARBA" id="ARBA00023279"/>
    </source>
</evidence>
<dbReference type="GO" id="GO:0006338">
    <property type="term" value="P:chromatin remodeling"/>
    <property type="evidence" value="ECO:0007669"/>
    <property type="project" value="Ensembl"/>
</dbReference>
<reference evidence="9" key="1">
    <citation type="submission" date="2015-11" db="EMBL/GenBank/DDBJ databases">
        <authorList>
            <consortium name="International Coturnix japonica Genome Analysis Consortium"/>
            <person name="Warren W."/>
            <person name="Burt D.W."/>
            <person name="Antin P.B."/>
            <person name="Lanford R."/>
            <person name="Gros J."/>
            <person name="Wilson R.K."/>
        </authorList>
    </citation>
    <scope>NUCLEOTIDE SEQUENCE [LARGE SCALE GENOMIC DNA]</scope>
</reference>
<keyword evidence="7" id="KW-0278">Fertilization</keyword>
<dbReference type="GO" id="GO:0005654">
    <property type="term" value="C:nucleoplasm"/>
    <property type="evidence" value="ECO:0007669"/>
    <property type="project" value="TreeGrafter"/>
</dbReference>
<dbReference type="GO" id="GO:0005737">
    <property type="term" value="C:cytoplasm"/>
    <property type="evidence" value="ECO:0007669"/>
    <property type="project" value="TreeGrafter"/>
</dbReference>
<accession>A0A8C2TWV3</accession>
<feature type="domain" description="Nucleoplasmin core" evidence="8">
    <location>
        <begin position="25"/>
        <end position="120"/>
    </location>
</feature>
<evidence type="ECO:0000256" key="6">
    <source>
        <dbReference type="ARBA" id="ARBA00023242"/>
    </source>
</evidence>
<comment type="subcellular location">
    <subcellularLocation>
        <location evidence="1">Nucleus</location>
    </subcellularLocation>
</comment>
<name>A0A8C2TWV3_COTJA</name>
<dbReference type="GO" id="GO:0009994">
    <property type="term" value="P:oocyte differentiation"/>
    <property type="evidence" value="ECO:0007669"/>
    <property type="project" value="Ensembl"/>
</dbReference>
<reference evidence="9" key="2">
    <citation type="submission" date="2025-08" db="UniProtKB">
        <authorList>
            <consortium name="Ensembl"/>
        </authorList>
    </citation>
    <scope>IDENTIFICATION</scope>
</reference>
<proteinExistence type="inferred from homology"/>
<keyword evidence="6" id="KW-0539">Nucleus</keyword>
<dbReference type="GO" id="GO:0045836">
    <property type="term" value="P:positive regulation of meiotic nuclear division"/>
    <property type="evidence" value="ECO:0007669"/>
    <property type="project" value="Ensembl"/>
</dbReference>
<evidence type="ECO:0000256" key="1">
    <source>
        <dbReference type="ARBA" id="ARBA00004123"/>
    </source>
</evidence>
<dbReference type="GO" id="GO:0003682">
    <property type="term" value="F:chromatin binding"/>
    <property type="evidence" value="ECO:0007669"/>
    <property type="project" value="Ensembl"/>
</dbReference>
<keyword evidence="5" id="KW-0143">Chaperone</keyword>
<gene>
    <name evidence="9" type="primary">NPM2</name>
</gene>
<evidence type="ECO:0000256" key="3">
    <source>
        <dbReference type="ARBA" id="ARBA00022473"/>
    </source>
</evidence>
<dbReference type="SUPFAM" id="SSF69203">
    <property type="entry name" value="Nucleoplasmin-like core domain"/>
    <property type="match status" value="1"/>
</dbReference>
<evidence type="ECO:0000313" key="10">
    <source>
        <dbReference type="Proteomes" id="UP000694412"/>
    </source>
</evidence>
<evidence type="ECO:0000256" key="5">
    <source>
        <dbReference type="ARBA" id="ARBA00023186"/>
    </source>
</evidence>
<dbReference type="GO" id="GO:0003723">
    <property type="term" value="F:RNA binding"/>
    <property type="evidence" value="ECO:0007669"/>
    <property type="project" value="TreeGrafter"/>
</dbReference>
<sequence length="172" mass="18116">MGWGGSPSDPLYGGGLHLTLFVPIGCELSSERSSYTFQMPEEWQCEQQLALRTICLGAQARDEFHVLELVPNEEGAAVPLATLKPSVLPMVTLVGVELTPPVTFRLRAGSGPVYISGQHCFRAAPHQPHRHCFRAAPPSPIGTALGLPPTSPIGTALGPSPPSPIGTALGGY</sequence>
<dbReference type="GO" id="GO:0045740">
    <property type="term" value="P:positive regulation of DNA replication"/>
    <property type="evidence" value="ECO:0007669"/>
    <property type="project" value="TreeGrafter"/>
</dbReference>
<dbReference type="PANTHER" id="PTHR22747">
    <property type="entry name" value="NUCLEOPLASMIN"/>
    <property type="match status" value="1"/>
</dbReference>
<keyword evidence="4" id="KW-0156">Chromatin regulator</keyword>
<evidence type="ECO:0000256" key="2">
    <source>
        <dbReference type="ARBA" id="ARBA00010744"/>
    </source>
</evidence>
<dbReference type="GeneTree" id="ENSGT00940000161418"/>
<dbReference type="FunFam" id="2.60.120.340:FF:000003">
    <property type="entry name" value="Nucleoplasmin 2"/>
    <property type="match status" value="1"/>
</dbReference>
<dbReference type="GO" id="GO:0042393">
    <property type="term" value="F:histone binding"/>
    <property type="evidence" value="ECO:0007669"/>
    <property type="project" value="TreeGrafter"/>
</dbReference>
<dbReference type="Ensembl" id="ENSCJPT00005025852.1">
    <property type="protein sequence ID" value="ENSCJPP00005018605.1"/>
    <property type="gene ID" value="ENSCJPG00005015137.1"/>
</dbReference>
<dbReference type="PANTHER" id="PTHR22747:SF14">
    <property type="entry name" value="NUCLEOPLASMIN-2"/>
    <property type="match status" value="1"/>
</dbReference>
<dbReference type="GO" id="GO:0005730">
    <property type="term" value="C:nucleolus"/>
    <property type="evidence" value="ECO:0007669"/>
    <property type="project" value="TreeGrafter"/>
</dbReference>
<keyword evidence="10" id="KW-1185">Reference proteome</keyword>
<dbReference type="Gene3D" id="2.60.120.340">
    <property type="entry name" value="Nucleoplasmin core domain"/>
    <property type="match status" value="1"/>
</dbReference>
<comment type="similarity">
    <text evidence="2">Belongs to the nucleoplasmin family.</text>
</comment>
<dbReference type="InterPro" id="IPR004301">
    <property type="entry name" value="Nucleoplasmin"/>
</dbReference>
<dbReference type="Proteomes" id="UP000694412">
    <property type="component" value="Chromosome 22"/>
</dbReference>
<dbReference type="GO" id="GO:0007338">
    <property type="term" value="P:single fertilization"/>
    <property type="evidence" value="ECO:0007669"/>
    <property type="project" value="UniProtKB-KW"/>
</dbReference>
<evidence type="ECO:0000256" key="4">
    <source>
        <dbReference type="ARBA" id="ARBA00022853"/>
    </source>
</evidence>
<dbReference type="GO" id="GO:0000785">
    <property type="term" value="C:chromatin"/>
    <property type="evidence" value="ECO:0007669"/>
    <property type="project" value="Ensembl"/>
</dbReference>
<protein>
    <submittedName>
        <fullName evidence="9">Nucleophosmin/nucleoplasmin 2</fullName>
    </submittedName>
</protein>